<name>D9WRC2_9ACTN</name>
<evidence type="ECO:0000256" key="1">
    <source>
        <dbReference type="SAM" id="MobiDB-lite"/>
    </source>
</evidence>
<reference evidence="3 4" key="1">
    <citation type="submission" date="2009-02" db="EMBL/GenBank/DDBJ databases">
        <title>Annotation of Streptomyces hygroscopicus strain ATCC 53653.</title>
        <authorList>
            <consortium name="The Broad Institute Genome Sequencing Platform"/>
            <consortium name="Broad Institute Microbial Sequencing Center"/>
            <person name="Fischbach M."/>
            <person name="Godfrey P."/>
            <person name="Ward D."/>
            <person name="Young S."/>
            <person name="Zeng Q."/>
            <person name="Koehrsen M."/>
            <person name="Alvarado L."/>
            <person name="Berlin A.M."/>
            <person name="Bochicchio J."/>
            <person name="Borenstein D."/>
            <person name="Chapman S.B."/>
            <person name="Chen Z."/>
            <person name="Engels R."/>
            <person name="Freedman E."/>
            <person name="Gellesch M."/>
            <person name="Goldberg J."/>
            <person name="Griggs A."/>
            <person name="Gujja S."/>
            <person name="Heilman E.R."/>
            <person name="Heiman D.I."/>
            <person name="Hepburn T.A."/>
            <person name="Howarth C."/>
            <person name="Jen D."/>
            <person name="Larson L."/>
            <person name="Lewis B."/>
            <person name="Mehta T."/>
            <person name="Park D."/>
            <person name="Pearson M."/>
            <person name="Richards J."/>
            <person name="Roberts A."/>
            <person name="Saif S."/>
            <person name="Shea T.D."/>
            <person name="Shenoy N."/>
            <person name="Sisk P."/>
            <person name="Stolte C."/>
            <person name="Sykes S.N."/>
            <person name="Thomson T."/>
            <person name="Walk T."/>
            <person name="White J."/>
            <person name="Yandava C."/>
            <person name="Straight P."/>
            <person name="Clardy J."/>
            <person name="Hung D."/>
            <person name="Kolter R."/>
            <person name="Mekalanos J."/>
            <person name="Walker S."/>
            <person name="Walsh C.T."/>
            <person name="Wieland-Brown L.C."/>
            <person name="Haas B."/>
            <person name="Nusbaum C."/>
            <person name="Birren B."/>
        </authorList>
    </citation>
    <scope>NUCLEOTIDE SEQUENCE [LARGE SCALE GENOMIC DNA]</scope>
    <source>
        <strain evidence="3 4">ATCC 53653</strain>
    </source>
</reference>
<dbReference type="PROSITE" id="PS51257">
    <property type="entry name" value="PROKAR_LIPOPROTEIN"/>
    <property type="match status" value="1"/>
</dbReference>
<dbReference type="STRING" id="457427.SSOG_03802"/>
<dbReference type="InterPro" id="IPR029046">
    <property type="entry name" value="LolA/LolB/LppX"/>
</dbReference>
<organism evidence="3 4">
    <name type="scientific">Streptomyces himastatinicus ATCC 53653</name>
    <dbReference type="NCBI Taxonomy" id="457427"/>
    <lineage>
        <taxon>Bacteria</taxon>
        <taxon>Bacillati</taxon>
        <taxon>Actinomycetota</taxon>
        <taxon>Actinomycetes</taxon>
        <taxon>Kitasatosporales</taxon>
        <taxon>Streptomycetaceae</taxon>
        <taxon>Streptomyces</taxon>
        <taxon>Streptomyces violaceusniger group</taxon>
    </lineage>
</organism>
<accession>D9WRC2</accession>
<sequence length="292" mass="30919">MRGTHVGVRCAIAACGVVLMAGLTACGSDKSDEGKSGGNGGQSVGSPLAALKLASQRTDQQHSAKVDGTVKSPMANSDMSGAMDWADGMRANMTMKSKGGAGASAAGGNKPVNVRYTPDAMFMNAAEMGIPAQGKQWIKYDFDTLAKQGGPSGAYLKDQMQNNNPSRSVELLLSTGKVKKVGTEDVRGVEATHYTGVVKVSEMARMQSKGMSKSDLDALEKQLKQSGSESETVDLWIDDKNLLVKKREQAKSKMGVTDSTVFYSDYGTKVTVEEPPASETMDFQKLQQGSQP</sequence>
<evidence type="ECO:0000313" key="4">
    <source>
        <dbReference type="Proteomes" id="UP000003963"/>
    </source>
</evidence>
<gene>
    <name evidence="3" type="ORF">SSOG_03802</name>
</gene>
<feature type="region of interest" description="Disordered" evidence="1">
    <location>
        <begin position="53"/>
        <end position="77"/>
    </location>
</feature>
<evidence type="ECO:0000256" key="2">
    <source>
        <dbReference type="SAM" id="SignalP"/>
    </source>
</evidence>
<feature type="chain" id="PRO_5039200055" description="Lipoprotein" evidence="2">
    <location>
        <begin position="26"/>
        <end position="292"/>
    </location>
</feature>
<proteinExistence type="predicted"/>
<feature type="signal peptide" evidence="2">
    <location>
        <begin position="1"/>
        <end position="25"/>
    </location>
</feature>
<dbReference type="HOGENOM" id="CLU_076599_0_0_11"/>
<dbReference type="AlphaFoldDB" id="D9WRC2"/>
<dbReference type="Gene3D" id="2.50.20.20">
    <property type="match status" value="1"/>
</dbReference>
<protein>
    <recommendedName>
        <fullName evidence="5">Lipoprotein</fullName>
    </recommendedName>
</protein>
<dbReference type="SUPFAM" id="SSF89392">
    <property type="entry name" value="Prokaryotic lipoproteins and lipoprotein localization factors"/>
    <property type="match status" value="1"/>
</dbReference>
<feature type="region of interest" description="Disordered" evidence="1">
    <location>
        <begin position="273"/>
        <end position="292"/>
    </location>
</feature>
<dbReference type="EMBL" id="GG657754">
    <property type="protein sequence ID" value="EFL24088.1"/>
    <property type="molecule type" value="Genomic_DNA"/>
</dbReference>
<evidence type="ECO:0000313" key="3">
    <source>
        <dbReference type="EMBL" id="EFL24088.1"/>
    </source>
</evidence>
<keyword evidence="4" id="KW-1185">Reference proteome</keyword>
<keyword evidence="2" id="KW-0732">Signal</keyword>
<evidence type="ECO:0008006" key="5">
    <source>
        <dbReference type="Google" id="ProtNLM"/>
    </source>
</evidence>
<dbReference type="Proteomes" id="UP000003963">
    <property type="component" value="Unassembled WGS sequence"/>
</dbReference>